<keyword evidence="2" id="KW-1133">Transmembrane helix</keyword>
<organism evidence="3 4">
    <name type="scientific">Puccinia sorghi</name>
    <dbReference type="NCBI Taxonomy" id="27349"/>
    <lineage>
        <taxon>Eukaryota</taxon>
        <taxon>Fungi</taxon>
        <taxon>Dikarya</taxon>
        <taxon>Basidiomycota</taxon>
        <taxon>Pucciniomycotina</taxon>
        <taxon>Pucciniomycetes</taxon>
        <taxon>Pucciniales</taxon>
        <taxon>Pucciniaceae</taxon>
        <taxon>Puccinia</taxon>
    </lineage>
</organism>
<feature type="transmembrane region" description="Helical" evidence="2">
    <location>
        <begin position="78"/>
        <end position="99"/>
    </location>
</feature>
<keyword evidence="2" id="KW-0472">Membrane</keyword>
<protein>
    <submittedName>
        <fullName evidence="3">Uncharacterized protein</fullName>
    </submittedName>
</protein>
<dbReference type="OrthoDB" id="3344688at2759"/>
<dbReference type="AlphaFoldDB" id="A0A0L6VEF3"/>
<accession>A0A0L6VEF3</accession>
<evidence type="ECO:0000313" key="4">
    <source>
        <dbReference type="Proteomes" id="UP000037035"/>
    </source>
</evidence>
<evidence type="ECO:0000256" key="1">
    <source>
        <dbReference type="SAM" id="MobiDB-lite"/>
    </source>
</evidence>
<sequence>MTKHLDIKARWLRDLNKKNEIVVQLIPSEYMVADSLTKASSSESLQRLQERFFLFHFSSSSGGYQLLKTIPHLNNPTYFHFSIISLFLILFCYSLKTNLSPILILNYQTPLNFHFSQKIILFISSLLFFLSSFILSCLSLIFFLLFKGVVFFSTWLSLYFLLLLLFSDFFHPSVLVLVLEIYSGFFNYWIFAPQKKTIMSYLVNCFTKFYLIQNDGPICKIQNVMMKSRKIREKGLFHALCVTRIDKFMLASPQCEFCLHYFLSQLASPFLTMKSRQTPKSSRQFAKQNHRTRTTPRYWTHSNPLPQDA</sequence>
<feature type="transmembrane region" description="Helical" evidence="2">
    <location>
        <begin position="119"/>
        <end position="142"/>
    </location>
</feature>
<name>A0A0L6VEF3_9BASI</name>
<feature type="region of interest" description="Disordered" evidence="1">
    <location>
        <begin position="277"/>
        <end position="309"/>
    </location>
</feature>
<keyword evidence="2" id="KW-0812">Transmembrane</keyword>
<gene>
    <name evidence="3" type="ORF">VP01_1796g4</name>
</gene>
<reference evidence="3 4" key="1">
    <citation type="submission" date="2015-08" db="EMBL/GenBank/DDBJ databases">
        <title>Next Generation Sequencing and Analysis of the Genome of Puccinia sorghi L Schw, the Causal Agent of Maize Common Rust.</title>
        <authorList>
            <person name="Rochi L."/>
            <person name="Burguener G."/>
            <person name="Darino M."/>
            <person name="Turjanski A."/>
            <person name="Kreff E."/>
            <person name="Dieguez M.J."/>
            <person name="Sacco F."/>
        </authorList>
    </citation>
    <scope>NUCLEOTIDE SEQUENCE [LARGE SCALE GENOMIC DNA]</scope>
    <source>
        <strain evidence="3 4">RO10H11247</strain>
    </source>
</reference>
<evidence type="ECO:0000313" key="3">
    <source>
        <dbReference type="EMBL" id="KNZ59138.1"/>
    </source>
</evidence>
<feature type="transmembrane region" description="Helical" evidence="2">
    <location>
        <begin position="149"/>
        <end position="167"/>
    </location>
</feature>
<feature type="compositionally biased region" description="Polar residues" evidence="1">
    <location>
        <begin position="277"/>
        <end position="287"/>
    </location>
</feature>
<proteinExistence type="predicted"/>
<dbReference type="EMBL" id="LAVV01006610">
    <property type="protein sequence ID" value="KNZ59138.1"/>
    <property type="molecule type" value="Genomic_DNA"/>
</dbReference>
<feature type="transmembrane region" description="Helical" evidence="2">
    <location>
        <begin position="173"/>
        <end position="191"/>
    </location>
</feature>
<keyword evidence="4" id="KW-1185">Reference proteome</keyword>
<comment type="caution">
    <text evidence="3">The sequence shown here is derived from an EMBL/GenBank/DDBJ whole genome shotgun (WGS) entry which is preliminary data.</text>
</comment>
<evidence type="ECO:0000256" key="2">
    <source>
        <dbReference type="SAM" id="Phobius"/>
    </source>
</evidence>
<dbReference type="Proteomes" id="UP000037035">
    <property type="component" value="Unassembled WGS sequence"/>
</dbReference>
<dbReference type="VEuPathDB" id="FungiDB:VP01_1796g4"/>
<feature type="compositionally biased region" description="Polar residues" evidence="1">
    <location>
        <begin position="295"/>
        <end position="309"/>
    </location>
</feature>